<comment type="caution">
    <text evidence="1">The sequence shown here is derived from an EMBL/GenBank/DDBJ whole genome shotgun (WGS) entry which is preliminary data.</text>
</comment>
<dbReference type="EMBL" id="JBBPBK010000011">
    <property type="protein sequence ID" value="KAK9274574.1"/>
    <property type="molecule type" value="Genomic_DNA"/>
</dbReference>
<organism evidence="1 2">
    <name type="scientific">Liquidambar formosana</name>
    <name type="common">Formosan gum</name>
    <dbReference type="NCBI Taxonomy" id="63359"/>
    <lineage>
        <taxon>Eukaryota</taxon>
        <taxon>Viridiplantae</taxon>
        <taxon>Streptophyta</taxon>
        <taxon>Embryophyta</taxon>
        <taxon>Tracheophyta</taxon>
        <taxon>Spermatophyta</taxon>
        <taxon>Magnoliopsida</taxon>
        <taxon>eudicotyledons</taxon>
        <taxon>Gunneridae</taxon>
        <taxon>Pentapetalae</taxon>
        <taxon>Saxifragales</taxon>
        <taxon>Altingiaceae</taxon>
        <taxon>Liquidambar</taxon>
    </lineage>
</organism>
<sequence length="55" mass="6189">MTGWQNDKTKEPDLAKRIGATTTSEVQAIGIYYVFAPCIRAWYVLNSDYPFLASS</sequence>
<keyword evidence="2" id="KW-1185">Reference proteome</keyword>
<dbReference type="AlphaFoldDB" id="A0AAP0RBN0"/>
<name>A0AAP0RBN0_LIQFO</name>
<evidence type="ECO:0000313" key="2">
    <source>
        <dbReference type="Proteomes" id="UP001415857"/>
    </source>
</evidence>
<evidence type="ECO:0000313" key="1">
    <source>
        <dbReference type="EMBL" id="KAK9274574.1"/>
    </source>
</evidence>
<accession>A0AAP0RBN0</accession>
<proteinExistence type="predicted"/>
<reference evidence="1 2" key="1">
    <citation type="journal article" date="2024" name="Plant J.">
        <title>Genome sequences and population genomics reveal climatic adaptation and genomic divergence between two closely related sweetgum species.</title>
        <authorList>
            <person name="Xu W.Q."/>
            <person name="Ren C.Q."/>
            <person name="Zhang X.Y."/>
            <person name="Comes H.P."/>
            <person name="Liu X.H."/>
            <person name="Li Y.G."/>
            <person name="Kettle C.J."/>
            <person name="Jalonen R."/>
            <person name="Gaisberger H."/>
            <person name="Ma Y.Z."/>
            <person name="Qiu Y.X."/>
        </authorList>
    </citation>
    <scope>NUCLEOTIDE SEQUENCE [LARGE SCALE GENOMIC DNA]</scope>
    <source>
        <strain evidence="1">Hangzhou</strain>
    </source>
</reference>
<protein>
    <submittedName>
        <fullName evidence="1">Uncharacterized protein</fullName>
    </submittedName>
</protein>
<dbReference type="Proteomes" id="UP001415857">
    <property type="component" value="Unassembled WGS sequence"/>
</dbReference>
<gene>
    <name evidence="1" type="ORF">L1049_021823</name>
</gene>